<dbReference type="EMBL" id="JACHEB010000004">
    <property type="protein sequence ID" value="MBB5328610.1"/>
    <property type="molecule type" value="Genomic_DNA"/>
</dbReference>
<protein>
    <submittedName>
        <fullName evidence="1">Uncharacterized protein</fullName>
    </submittedName>
</protein>
<dbReference type="AlphaFoldDB" id="A0A9X0QDZ1"/>
<keyword evidence="2" id="KW-1185">Reference proteome</keyword>
<organism evidence="1 2">
    <name type="scientific">Tunturiibacter gelidiferens</name>
    <dbReference type="NCBI Taxonomy" id="3069689"/>
    <lineage>
        <taxon>Bacteria</taxon>
        <taxon>Pseudomonadati</taxon>
        <taxon>Acidobacteriota</taxon>
        <taxon>Terriglobia</taxon>
        <taxon>Terriglobales</taxon>
        <taxon>Acidobacteriaceae</taxon>
        <taxon>Tunturiibacter</taxon>
    </lineage>
</organism>
<evidence type="ECO:0000313" key="2">
    <source>
        <dbReference type="Proteomes" id="UP000535182"/>
    </source>
</evidence>
<sequence>MLSDPDSSFVFELSCVDIFKDAAALVYYFTNA</sequence>
<comment type="caution">
    <text evidence="1">The sequence shown here is derived from an EMBL/GenBank/DDBJ whole genome shotgun (WGS) entry which is preliminary data.</text>
</comment>
<reference evidence="1 2" key="1">
    <citation type="submission" date="2020-08" db="EMBL/GenBank/DDBJ databases">
        <title>Genomic Encyclopedia of Type Strains, Phase IV (KMG-V): Genome sequencing to study the core and pangenomes of soil and plant-associated prokaryotes.</title>
        <authorList>
            <person name="Whitman W."/>
        </authorList>
    </citation>
    <scope>NUCLEOTIDE SEQUENCE [LARGE SCALE GENOMIC DNA]</scope>
    <source>
        <strain evidence="1 2">X5P2</strain>
    </source>
</reference>
<evidence type="ECO:0000313" key="1">
    <source>
        <dbReference type="EMBL" id="MBB5328610.1"/>
    </source>
</evidence>
<accession>A0A9X0QDZ1</accession>
<name>A0A9X0QDZ1_9BACT</name>
<proteinExistence type="predicted"/>
<gene>
    <name evidence="1" type="ORF">HDF14_002220</name>
</gene>
<dbReference type="Proteomes" id="UP000535182">
    <property type="component" value="Unassembled WGS sequence"/>
</dbReference>